<keyword evidence="2 9" id="KW-0489">Methyltransferase</keyword>
<dbReference type="InterPro" id="IPR029063">
    <property type="entry name" value="SAM-dependent_MTases_sf"/>
</dbReference>
<evidence type="ECO:0000259" key="7">
    <source>
        <dbReference type="Pfam" id="PF20466"/>
    </source>
</evidence>
<dbReference type="PRINTS" id="PR00507">
    <property type="entry name" value="N12N6MTFRASE"/>
</dbReference>
<dbReference type="SUPFAM" id="SSF53335">
    <property type="entry name" value="S-adenosyl-L-methionine-dependent methyltransferases"/>
    <property type="match status" value="1"/>
</dbReference>
<gene>
    <name evidence="9" type="ORF">N0B51_12025</name>
</gene>
<feature type="domain" description="MmeI-like helicase spacer" evidence="6">
    <location>
        <begin position="182"/>
        <end position="252"/>
    </location>
</feature>
<dbReference type="InterPro" id="IPR050953">
    <property type="entry name" value="N4_N6_ade-DNA_methylase"/>
</dbReference>
<dbReference type="GO" id="GO:0032259">
    <property type="term" value="P:methylation"/>
    <property type="evidence" value="ECO:0007669"/>
    <property type="project" value="UniProtKB-KW"/>
</dbReference>
<evidence type="ECO:0000256" key="3">
    <source>
        <dbReference type="ARBA" id="ARBA00022679"/>
    </source>
</evidence>
<dbReference type="InterPro" id="IPR046817">
    <property type="entry name" value="MmeI_N"/>
</dbReference>
<dbReference type="Pfam" id="PF20466">
    <property type="entry name" value="MmeI_TRD"/>
    <property type="match status" value="1"/>
</dbReference>
<dbReference type="Pfam" id="PF20464">
    <property type="entry name" value="MmeI_N"/>
    <property type="match status" value="1"/>
</dbReference>
<dbReference type="AlphaFoldDB" id="A0A9X2W328"/>
<evidence type="ECO:0000256" key="4">
    <source>
        <dbReference type="ARBA" id="ARBA00047942"/>
    </source>
</evidence>
<feature type="domain" description="MmeI-like DNA-methyltransferase" evidence="8">
    <location>
        <begin position="364"/>
        <end position="612"/>
    </location>
</feature>
<comment type="catalytic activity">
    <reaction evidence="4">
        <text>a 2'-deoxyadenosine in DNA + S-adenosyl-L-methionine = an N(6)-methyl-2'-deoxyadenosine in DNA + S-adenosyl-L-homocysteine + H(+)</text>
        <dbReference type="Rhea" id="RHEA:15197"/>
        <dbReference type="Rhea" id="RHEA-COMP:12418"/>
        <dbReference type="Rhea" id="RHEA-COMP:12419"/>
        <dbReference type="ChEBI" id="CHEBI:15378"/>
        <dbReference type="ChEBI" id="CHEBI:57856"/>
        <dbReference type="ChEBI" id="CHEBI:59789"/>
        <dbReference type="ChEBI" id="CHEBI:90615"/>
        <dbReference type="ChEBI" id="CHEBI:90616"/>
        <dbReference type="EC" id="2.1.1.72"/>
    </reaction>
</comment>
<sequence>MTPAQFIAKWRHVELKERSASQEHFLDLCELLDIEKPASADPKGEWFTFEKGASKTGGGEGWADVWRRHCFAWEYKGKKKDLDRAFAQLQQYAIALDNPPLLIVSDMDRFRIHTNWTNTVQEVREFALDDLLDGATRDLLRACFLDPERLKPAKTRQMLTEEAAEEFSQLAQRLRARGHDPHSVAHFVNRLVFCMFAEDVGLLPDHMFTKMLKASAKTPERFEGNAAKLFAAMHKGGDLDFTPIEWFNGGLFDDDSALPLKRADIDNLLAAAALDWSEIDPSILGTLFERGLDPDKRSQLGAHYTDRDKIMQIVEPVIIRPLTTAWEAVRAEIESLIASAPRQTAEKLLKGAERTRRDRAFAKAQELLRGFLERLRNFRVLDPACGSGNFLYLSLLALKDIEHRANLEAEALGCTREFPAVGPECVLGIELNPYAAELARVSVWIGEIQWMRRNGFEAAKNPILRSLGNIANRDAVLVTDGHGNPVLDAEGKPQRASWPDADVVVGNPPFLGNKKMIGELGEDYTVALRKAWPQVPGGADLVCYWFAGAWDRMAAGRLHRAGLVATNSIRGGANRAVLKPVVEHGRIFEAWSDEDWTVEGAAVRVSLVCFEREAGAGAALLDGLEVARVHADLSGGGSGVDLTKSTRLPQNQSVCFEGLKKYGDFEVPGEVARRWLQLPRNVNGLSNSHVLAPWVIAIDIVRRPLDRWVVDFEDALSLAEAACFEAPFAHVEANVKPTRAKDRNTRTRDFWWRFERSRPELRVRLTGLKRYIATPVVAKHRIFSWVPSSALPSNLLDAIARDDDTTFGILHSHFHEVWSLRMGTSLEDRPRYTPSTTFETFPFPEGLTPDIPAADYAADPRAQAIAAAAERLNTLRENWLNPPDLVERVPEVVPGYPDRILPQDEAAAQELKKRTLTNLYNARPAWLDHAHRALDEAVADAYGWGEDYRAGTLTDDEVLARLFRLNQQRAGPAR</sequence>
<dbReference type="RefSeq" id="WP_259962627.1">
    <property type="nucleotide sequence ID" value="NZ_JAOAMV010000006.1"/>
</dbReference>
<accession>A0A9X2W328</accession>
<protein>
    <recommendedName>
        <fullName evidence="1">site-specific DNA-methyltransferase (adenine-specific)</fullName>
        <ecNumber evidence="1">2.1.1.72</ecNumber>
    </recommendedName>
</protein>
<keyword evidence="3" id="KW-0808">Transferase</keyword>
<evidence type="ECO:0000313" key="10">
    <source>
        <dbReference type="Proteomes" id="UP001142648"/>
    </source>
</evidence>
<dbReference type="PANTHER" id="PTHR33841:SF1">
    <property type="entry name" value="DNA METHYLTRANSFERASE A"/>
    <property type="match status" value="1"/>
</dbReference>
<name>A0A9X2W328_9SPHN</name>
<keyword evidence="10" id="KW-1185">Reference proteome</keyword>
<reference evidence="9" key="1">
    <citation type="submission" date="2022-09" db="EMBL/GenBank/DDBJ databases">
        <title>The genome sequence of Tsuneonella sp. YG55.</title>
        <authorList>
            <person name="Liu Y."/>
        </authorList>
    </citation>
    <scope>NUCLEOTIDE SEQUENCE</scope>
    <source>
        <strain evidence="9">YG55</strain>
    </source>
</reference>
<feature type="domain" description="MmeI-like target recognition" evidence="7">
    <location>
        <begin position="784"/>
        <end position="845"/>
    </location>
</feature>
<dbReference type="InterPro" id="IPR046819">
    <property type="entry name" value="MmeI_hel"/>
</dbReference>
<evidence type="ECO:0000259" key="5">
    <source>
        <dbReference type="Pfam" id="PF20464"/>
    </source>
</evidence>
<evidence type="ECO:0000259" key="8">
    <source>
        <dbReference type="Pfam" id="PF20473"/>
    </source>
</evidence>
<evidence type="ECO:0000256" key="2">
    <source>
        <dbReference type="ARBA" id="ARBA00022603"/>
    </source>
</evidence>
<proteinExistence type="predicted"/>
<organism evidence="9 10">
    <name type="scientific">Tsuneonella litorea</name>
    <dbReference type="NCBI Taxonomy" id="2976475"/>
    <lineage>
        <taxon>Bacteria</taxon>
        <taxon>Pseudomonadati</taxon>
        <taxon>Pseudomonadota</taxon>
        <taxon>Alphaproteobacteria</taxon>
        <taxon>Sphingomonadales</taxon>
        <taxon>Erythrobacteraceae</taxon>
        <taxon>Tsuneonella</taxon>
    </lineage>
</organism>
<dbReference type="Pfam" id="PF20473">
    <property type="entry name" value="MmeI_Mtase"/>
    <property type="match status" value="1"/>
</dbReference>
<evidence type="ECO:0000256" key="1">
    <source>
        <dbReference type="ARBA" id="ARBA00011900"/>
    </source>
</evidence>
<dbReference type="EC" id="2.1.1.72" evidence="1"/>
<evidence type="ECO:0000259" key="6">
    <source>
        <dbReference type="Pfam" id="PF20465"/>
    </source>
</evidence>
<dbReference type="EMBL" id="JAOAMV010000006">
    <property type="protein sequence ID" value="MCT2559708.1"/>
    <property type="molecule type" value="Genomic_DNA"/>
</dbReference>
<comment type="caution">
    <text evidence="9">The sequence shown here is derived from an EMBL/GenBank/DDBJ whole genome shotgun (WGS) entry which is preliminary data.</text>
</comment>
<dbReference type="GO" id="GO:0009007">
    <property type="term" value="F:site-specific DNA-methyltransferase (adenine-specific) activity"/>
    <property type="evidence" value="ECO:0007669"/>
    <property type="project" value="UniProtKB-EC"/>
</dbReference>
<dbReference type="Pfam" id="PF20465">
    <property type="entry name" value="MmeI_hel"/>
    <property type="match status" value="1"/>
</dbReference>
<dbReference type="Proteomes" id="UP001142648">
    <property type="component" value="Unassembled WGS sequence"/>
</dbReference>
<dbReference type="InterPro" id="IPR046816">
    <property type="entry name" value="MmeI_Mtase"/>
</dbReference>
<dbReference type="PANTHER" id="PTHR33841">
    <property type="entry name" value="DNA METHYLTRANSFERASE YEEA-RELATED"/>
    <property type="match status" value="1"/>
</dbReference>
<dbReference type="InterPro" id="IPR046820">
    <property type="entry name" value="MmeI_TRD"/>
</dbReference>
<evidence type="ECO:0000313" key="9">
    <source>
        <dbReference type="EMBL" id="MCT2559708.1"/>
    </source>
</evidence>
<dbReference type="Gene3D" id="3.40.50.150">
    <property type="entry name" value="Vaccinia Virus protein VP39"/>
    <property type="match status" value="1"/>
</dbReference>
<feature type="domain" description="MmeI-like N-terminal" evidence="5">
    <location>
        <begin position="1"/>
        <end position="176"/>
    </location>
</feature>